<evidence type="ECO:0000313" key="2">
    <source>
        <dbReference type="EMBL" id="MCS0659745.1"/>
    </source>
</evidence>
<protein>
    <submittedName>
        <fullName evidence="2">Uncharacterized protein</fullName>
    </submittedName>
</protein>
<feature type="transmembrane region" description="Helical" evidence="1">
    <location>
        <begin position="20"/>
        <end position="37"/>
    </location>
</feature>
<keyword evidence="1" id="KW-0472">Membrane</keyword>
<dbReference type="Proteomes" id="UP001204621">
    <property type="component" value="Unassembled WGS sequence"/>
</dbReference>
<name>A0ABT2D0M2_9BURK</name>
<proteinExistence type="predicted"/>
<keyword evidence="1" id="KW-0812">Transmembrane</keyword>
<keyword evidence="1" id="KW-1133">Transmembrane helix</keyword>
<accession>A0ABT2D0M2</accession>
<comment type="caution">
    <text evidence="2">The sequence shown here is derived from an EMBL/GenBank/DDBJ whole genome shotgun (WGS) entry which is preliminary data.</text>
</comment>
<gene>
    <name evidence="2" type="ORF">NX778_16865</name>
</gene>
<dbReference type="RefSeq" id="WP_258812941.1">
    <property type="nucleotide sequence ID" value="NZ_JANUGU010000006.1"/>
</dbReference>
<evidence type="ECO:0000313" key="3">
    <source>
        <dbReference type="Proteomes" id="UP001204621"/>
    </source>
</evidence>
<reference evidence="2 3" key="1">
    <citation type="submission" date="2022-08" db="EMBL/GenBank/DDBJ databases">
        <title>Reclassification of Massilia species as members of the genera Telluria, Duganella, Pseudoduganella, Mokoshia gen. nov. and Zemynaea gen. nov. using orthogonal and non-orthogonal genome-based approaches.</title>
        <authorList>
            <person name="Bowman J.P."/>
        </authorList>
    </citation>
    <scope>NUCLEOTIDE SEQUENCE [LARGE SCALE GENOMIC DNA]</scope>
    <source>
        <strain evidence="2 3">JCM 31606</strain>
    </source>
</reference>
<evidence type="ECO:0000256" key="1">
    <source>
        <dbReference type="SAM" id="Phobius"/>
    </source>
</evidence>
<keyword evidence="3" id="KW-1185">Reference proteome</keyword>
<organism evidence="2 3">
    <name type="scientific">Massilia terrae</name>
    <dbReference type="NCBI Taxonomy" id="1811224"/>
    <lineage>
        <taxon>Bacteria</taxon>
        <taxon>Pseudomonadati</taxon>
        <taxon>Pseudomonadota</taxon>
        <taxon>Betaproteobacteria</taxon>
        <taxon>Burkholderiales</taxon>
        <taxon>Oxalobacteraceae</taxon>
        <taxon>Telluria group</taxon>
        <taxon>Massilia</taxon>
    </lineage>
</organism>
<dbReference type="EMBL" id="JANUGU010000006">
    <property type="protein sequence ID" value="MCS0659745.1"/>
    <property type="molecule type" value="Genomic_DNA"/>
</dbReference>
<sequence length="74" mass="8201">MSFSETMIQGMSFAEAMHGMLLMTVLASIAMIFRPLLKGIGRAFVLVIRQRITARAELAQRRALHAERVVAARG</sequence>